<keyword evidence="1" id="KW-1133">Transmembrane helix</keyword>
<organism evidence="3 4">
    <name type="scientific">Actinoallomurus liliacearum</name>
    <dbReference type="NCBI Taxonomy" id="1080073"/>
    <lineage>
        <taxon>Bacteria</taxon>
        <taxon>Bacillati</taxon>
        <taxon>Actinomycetota</taxon>
        <taxon>Actinomycetes</taxon>
        <taxon>Streptosporangiales</taxon>
        <taxon>Thermomonosporaceae</taxon>
        <taxon>Actinoallomurus</taxon>
    </lineage>
</organism>
<dbReference type="InterPro" id="IPR041698">
    <property type="entry name" value="Methyltransf_25"/>
</dbReference>
<keyword evidence="1" id="KW-0472">Membrane</keyword>
<dbReference type="Pfam" id="PF13649">
    <property type="entry name" value="Methyltransf_25"/>
    <property type="match status" value="1"/>
</dbReference>
<comment type="caution">
    <text evidence="3">The sequence shown here is derived from an EMBL/GenBank/DDBJ whole genome shotgun (WGS) entry which is preliminary data.</text>
</comment>
<sequence>MFKPPARVDGDSGLMSDIDLRRRRGEYGVDGDFRVVPAVWQATILGVLCAAMAAFTILNLTAGRTVGAVITGLITFLLVLTGVSYVFTTRVGKFRVWARVLTELGLRGDEDLLDLGCGRGAVLLAAAELLPNGRAVGVDLWRADQTGNSPAATRRNAELEGVAARVTLHSGDMTSLPFEDQSFDVIVSSIAIHNIPEAAGREAAIDEAVRVLRPGGRILIADLRFTRQYLARLRSLGLSETGRRNLGWRVWWGGPWFPTRLVTASAKQAGAVRHETTG</sequence>
<proteinExistence type="predicted"/>
<evidence type="ECO:0000313" key="3">
    <source>
        <dbReference type="EMBL" id="GAA4607179.1"/>
    </source>
</evidence>
<dbReference type="Gene3D" id="3.40.50.150">
    <property type="entry name" value="Vaccinia Virus protein VP39"/>
    <property type="match status" value="1"/>
</dbReference>
<dbReference type="PANTHER" id="PTHR45277:SF1">
    <property type="entry name" value="EXPRESSED PROTEIN"/>
    <property type="match status" value="1"/>
</dbReference>
<accession>A0ABP8TJ68</accession>
<protein>
    <submittedName>
        <fullName evidence="3">Class I SAM-dependent methyltransferase</fullName>
    </submittedName>
</protein>
<feature type="transmembrane region" description="Helical" evidence="1">
    <location>
        <begin position="38"/>
        <end position="58"/>
    </location>
</feature>
<dbReference type="SUPFAM" id="SSF53335">
    <property type="entry name" value="S-adenosyl-L-methionine-dependent methyltransferases"/>
    <property type="match status" value="1"/>
</dbReference>
<name>A0ABP8TJ68_9ACTN</name>
<keyword evidence="3" id="KW-0808">Transferase</keyword>
<evidence type="ECO:0000259" key="2">
    <source>
        <dbReference type="Pfam" id="PF13649"/>
    </source>
</evidence>
<keyword evidence="4" id="KW-1185">Reference proteome</keyword>
<keyword evidence="3" id="KW-0489">Methyltransferase</keyword>
<dbReference type="CDD" id="cd02440">
    <property type="entry name" value="AdoMet_MTases"/>
    <property type="match status" value="1"/>
</dbReference>
<keyword evidence="1" id="KW-0812">Transmembrane</keyword>
<feature type="transmembrane region" description="Helical" evidence="1">
    <location>
        <begin position="65"/>
        <end position="87"/>
    </location>
</feature>
<evidence type="ECO:0000313" key="4">
    <source>
        <dbReference type="Proteomes" id="UP001500212"/>
    </source>
</evidence>
<dbReference type="PANTHER" id="PTHR45277">
    <property type="entry name" value="EXPRESSED PROTEIN"/>
    <property type="match status" value="1"/>
</dbReference>
<feature type="domain" description="Methyltransferase" evidence="2">
    <location>
        <begin position="113"/>
        <end position="216"/>
    </location>
</feature>
<dbReference type="EMBL" id="BAABHJ010000005">
    <property type="protein sequence ID" value="GAA4607179.1"/>
    <property type="molecule type" value="Genomic_DNA"/>
</dbReference>
<evidence type="ECO:0000256" key="1">
    <source>
        <dbReference type="SAM" id="Phobius"/>
    </source>
</evidence>
<reference evidence="4" key="1">
    <citation type="journal article" date="2019" name="Int. J. Syst. Evol. Microbiol.">
        <title>The Global Catalogue of Microorganisms (GCM) 10K type strain sequencing project: providing services to taxonomists for standard genome sequencing and annotation.</title>
        <authorList>
            <consortium name="The Broad Institute Genomics Platform"/>
            <consortium name="The Broad Institute Genome Sequencing Center for Infectious Disease"/>
            <person name="Wu L."/>
            <person name="Ma J."/>
        </authorList>
    </citation>
    <scope>NUCLEOTIDE SEQUENCE [LARGE SCALE GENOMIC DNA]</scope>
    <source>
        <strain evidence="4">JCM 17938</strain>
    </source>
</reference>
<gene>
    <name evidence="3" type="ORF">GCM10023195_26980</name>
</gene>
<dbReference type="GO" id="GO:0032259">
    <property type="term" value="P:methylation"/>
    <property type="evidence" value="ECO:0007669"/>
    <property type="project" value="UniProtKB-KW"/>
</dbReference>
<dbReference type="GO" id="GO:0008168">
    <property type="term" value="F:methyltransferase activity"/>
    <property type="evidence" value="ECO:0007669"/>
    <property type="project" value="UniProtKB-KW"/>
</dbReference>
<dbReference type="Proteomes" id="UP001500212">
    <property type="component" value="Unassembled WGS sequence"/>
</dbReference>
<dbReference type="InterPro" id="IPR029063">
    <property type="entry name" value="SAM-dependent_MTases_sf"/>
</dbReference>